<dbReference type="InterPro" id="IPR032808">
    <property type="entry name" value="DoxX"/>
</dbReference>
<organism evidence="6 7">
    <name type="scientific">Chryseobacterium herbae</name>
    <dbReference type="NCBI Taxonomy" id="2976476"/>
    <lineage>
        <taxon>Bacteria</taxon>
        <taxon>Pseudomonadati</taxon>
        <taxon>Bacteroidota</taxon>
        <taxon>Flavobacteriia</taxon>
        <taxon>Flavobacteriales</taxon>
        <taxon>Weeksellaceae</taxon>
        <taxon>Chryseobacterium group</taxon>
        <taxon>Chryseobacterium</taxon>
    </lineage>
</organism>
<comment type="subcellular location">
    <subcellularLocation>
        <location evidence="1">Membrane</location>
        <topology evidence="1">Multi-pass membrane protein</topology>
    </subcellularLocation>
</comment>
<evidence type="ECO:0000256" key="1">
    <source>
        <dbReference type="ARBA" id="ARBA00004141"/>
    </source>
</evidence>
<dbReference type="EMBL" id="JAOAMU010000009">
    <property type="protein sequence ID" value="MCT2564732.1"/>
    <property type="molecule type" value="Genomic_DNA"/>
</dbReference>
<dbReference type="Pfam" id="PF07681">
    <property type="entry name" value="DoxX"/>
    <property type="match status" value="1"/>
</dbReference>
<feature type="transmembrane region" description="Helical" evidence="5">
    <location>
        <begin position="110"/>
        <end position="129"/>
    </location>
</feature>
<evidence type="ECO:0000256" key="5">
    <source>
        <dbReference type="SAM" id="Phobius"/>
    </source>
</evidence>
<evidence type="ECO:0000313" key="6">
    <source>
        <dbReference type="EMBL" id="MCT2564732.1"/>
    </source>
</evidence>
<evidence type="ECO:0000256" key="4">
    <source>
        <dbReference type="ARBA" id="ARBA00023136"/>
    </source>
</evidence>
<keyword evidence="3 5" id="KW-1133">Transmembrane helix</keyword>
<dbReference type="Proteomes" id="UP001525566">
    <property type="component" value="Unassembled WGS sequence"/>
</dbReference>
<feature type="transmembrane region" description="Helical" evidence="5">
    <location>
        <begin position="84"/>
        <end position="104"/>
    </location>
</feature>
<sequence length="212" mass="24303">MTFEKLRTSRRNQWIIIHLRYLVGFAFFPSGLTKLLGNRFTVLSTDTPIGSFFEAMYQTGFYWNFLGLSQLVAGILLMTQRFALLGALMFLAILSNIWIITISLSFTGTWVITSLMMIAVTVLLIWDHHKLMPILGYNQSMTLKSYPDPGRIWINAGMMYTICLLGLSWPGPVDDDLEQWILRGLGVVVMLTFLLTQYKAYKSRRLLVKNQS</sequence>
<evidence type="ECO:0000256" key="3">
    <source>
        <dbReference type="ARBA" id="ARBA00022989"/>
    </source>
</evidence>
<gene>
    <name evidence="6" type="ORF">N0B48_22775</name>
</gene>
<name>A0ABT2J1E4_9FLAO</name>
<accession>A0ABT2J1E4</accession>
<reference evidence="6 7" key="1">
    <citation type="submission" date="2022-09" db="EMBL/GenBank/DDBJ databases">
        <title>Chryseobacterium oleae sp.nov., isolated from the inter-root soil of Pyrola calliantha H. Andr. in Tibet.</title>
        <authorList>
            <person name="Li Z."/>
        </authorList>
    </citation>
    <scope>NUCLEOTIDE SEQUENCE [LARGE SCALE GENOMIC DNA]</scope>
    <source>
        <strain evidence="7">pc1-10</strain>
    </source>
</reference>
<feature type="transmembrane region" description="Helical" evidence="5">
    <location>
        <begin position="181"/>
        <end position="201"/>
    </location>
</feature>
<evidence type="ECO:0000256" key="2">
    <source>
        <dbReference type="ARBA" id="ARBA00022692"/>
    </source>
</evidence>
<keyword evidence="7" id="KW-1185">Reference proteome</keyword>
<comment type="caution">
    <text evidence="6">The sequence shown here is derived from an EMBL/GenBank/DDBJ whole genome shotgun (WGS) entry which is preliminary data.</text>
</comment>
<protein>
    <submittedName>
        <fullName evidence="6">DoxX family membrane protein</fullName>
    </submittedName>
</protein>
<feature type="transmembrane region" description="Helical" evidence="5">
    <location>
        <begin position="60"/>
        <end position="77"/>
    </location>
</feature>
<keyword evidence="4 5" id="KW-0472">Membrane</keyword>
<feature type="transmembrane region" description="Helical" evidence="5">
    <location>
        <begin position="150"/>
        <end position="169"/>
    </location>
</feature>
<keyword evidence="2 5" id="KW-0812">Transmembrane</keyword>
<proteinExistence type="predicted"/>
<feature type="transmembrane region" description="Helical" evidence="5">
    <location>
        <begin position="21"/>
        <end position="40"/>
    </location>
</feature>
<dbReference type="RefSeq" id="WP_259841794.1">
    <property type="nucleotide sequence ID" value="NZ_JAOAMU010000009.1"/>
</dbReference>
<evidence type="ECO:0000313" key="7">
    <source>
        <dbReference type="Proteomes" id="UP001525566"/>
    </source>
</evidence>